<dbReference type="InterPro" id="IPR036187">
    <property type="entry name" value="DNA_mismatch_repair_MutS_sf"/>
</dbReference>
<dbReference type="InterPro" id="IPR027417">
    <property type="entry name" value="P-loop_NTPase"/>
</dbReference>
<keyword evidence="4 7" id="KW-0067">ATP-binding</keyword>
<dbReference type="Proteomes" id="UP001267426">
    <property type="component" value="Unassembled WGS sequence"/>
</dbReference>
<reference evidence="10 11" key="1">
    <citation type="submission" date="2023-09" db="EMBL/GenBank/DDBJ databases">
        <authorList>
            <person name="Rey-Velasco X."/>
        </authorList>
    </citation>
    <scope>NUCLEOTIDE SEQUENCE [LARGE SCALE GENOMIC DNA]</scope>
    <source>
        <strain evidence="10 11">F394</strain>
    </source>
</reference>
<keyword evidence="2 7" id="KW-0547">Nucleotide-binding</keyword>
<dbReference type="Gene3D" id="3.40.50.300">
    <property type="entry name" value="P-loop containing nucleotide triphosphate hydrolases"/>
    <property type="match status" value="1"/>
</dbReference>
<dbReference type="EMBL" id="JAVRHT010000017">
    <property type="protein sequence ID" value="MDT0631792.1"/>
    <property type="molecule type" value="Genomic_DNA"/>
</dbReference>
<evidence type="ECO:0000256" key="5">
    <source>
        <dbReference type="ARBA" id="ARBA00022884"/>
    </source>
</evidence>
<dbReference type="Pfam" id="PF20297">
    <property type="entry name" value="MSSS"/>
    <property type="match status" value="1"/>
</dbReference>
<keyword evidence="11" id="KW-1185">Reference proteome</keyword>
<feature type="compositionally biased region" description="Basic and acidic residues" evidence="8">
    <location>
        <begin position="627"/>
        <end position="648"/>
    </location>
</feature>
<dbReference type="PIRSF" id="PIRSF005814">
    <property type="entry name" value="MutS_YshD"/>
    <property type="match status" value="1"/>
</dbReference>
<accession>A0ABU3BR77</accession>
<dbReference type="Pfam" id="PF01713">
    <property type="entry name" value="Smr"/>
    <property type="match status" value="1"/>
</dbReference>
<evidence type="ECO:0000256" key="3">
    <source>
        <dbReference type="ARBA" id="ARBA00022801"/>
    </source>
</evidence>
<evidence type="ECO:0000256" key="4">
    <source>
        <dbReference type="ARBA" id="ARBA00022840"/>
    </source>
</evidence>
<dbReference type="PANTHER" id="PTHR48466">
    <property type="entry name" value="OS10G0509000 PROTEIN-RELATED"/>
    <property type="match status" value="1"/>
</dbReference>
<gene>
    <name evidence="7" type="primary">mutS2</name>
    <name evidence="7" type="synonym">rqcU</name>
    <name evidence="10" type="ORF">RM540_08550</name>
</gene>
<sequence>MSSSTPPDPVQLHPPDADRRLGFGAVRQRLVGYARTPYGRDRLETLAPSADVALVRGRLERSGQMAELVRSGEPPPLREVDRLEAVLRRVQPKDAAADGADLLQVARVLETGRQVHDYHHRRREAAPALWEIAARIAVLKSLEERIGDTIGDDGRVRDDASPELQRISRELAARQSRLRSSLLSALRDATAKGYATEDQPTIRGGRAVIPVRAEAKRKVEGFVHDVSSTGQTVYIEPASVLDLNNEIREIELERGREVRRILQALSGHVRHHRRDIERTLDAVGHLDALAAVGRLAADLDALVPEVGAGGALRLVRARHPALLLRVREARSLPDAERPPNVPDAIVPLDLELGGGAANTLVITGPNAGGKSVAMKTVGLLALMAAHGLPVPADPGTRLPLVTRLFVDLGDQQSIQDDLSTFTSHLTNVRRMLEAADDRSLCLIDEAGTGTDPAEGGALSEAVLQRLTRRGTLTVATTHIGALKAFAHNADGVENGSMEFDRETLSPTYRFRAGVPGSSYAFEIADRVGIDRPVVRDARDLVGAGKSRLEDLIAEFEERSTQAARELDDARAGRREAERIQKDYEQRLDRLRADADNRRAQALAEAERILAEANATVENTVREIKEAGAERERTQEARAKLDEARARVERRTKKVQRKQKQRAPVSAKPAPPAAAGPISVGDRVRLDDADAIGEVLELNGKEAVLALGALTSRVKLDRLTKVGGPTKQTVRVGAGRRAPGRGRRGEDTGSVAVSTAATRIDLRGARVDEALGRVQRFVDEALVGGVPSVEILHGKGTGALRQAIHDQLAGRPDVAAFAAAPPDQGGDGVTVVELA</sequence>
<evidence type="ECO:0000256" key="2">
    <source>
        <dbReference type="ARBA" id="ARBA00022741"/>
    </source>
</evidence>
<feature type="region of interest" description="Disordered" evidence="8">
    <location>
        <begin position="627"/>
        <end position="678"/>
    </location>
</feature>
<keyword evidence="3 7" id="KW-0378">Hydrolase</keyword>
<dbReference type="SUPFAM" id="SSF160443">
    <property type="entry name" value="SMR domain-like"/>
    <property type="match status" value="1"/>
</dbReference>
<keyword evidence="1 7" id="KW-0699">rRNA-binding</keyword>
<dbReference type="InterPro" id="IPR036063">
    <property type="entry name" value="Smr_dom_sf"/>
</dbReference>
<dbReference type="GO" id="GO:0004519">
    <property type="term" value="F:endonuclease activity"/>
    <property type="evidence" value="ECO:0007669"/>
    <property type="project" value="UniProtKB-KW"/>
</dbReference>
<keyword evidence="7" id="KW-0540">Nuclease</keyword>
<dbReference type="InterPro" id="IPR002625">
    <property type="entry name" value="Smr_dom"/>
</dbReference>
<dbReference type="InterPro" id="IPR045076">
    <property type="entry name" value="MutS"/>
</dbReference>
<dbReference type="EC" id="3.6.4.-" evidence="7"/>
<dbReference type="SMART" id="SM00534">
    <property type="entry name" value="MUTSac"/>
    <property type="match status" value="1"/>
</dbReference>
<protein>
    <recommendedName>
        <fullName evidence="7">Endonuclease MutS2</fullName>
        <ecNumber evidence="7">3.1.-.-</ecNumber>
    </recommendedName>
    <alternativeName>
        <fullName evidence="7">Ribosome-associated protein quality control-upstream factor</fullName>
        <shortName evidence="7">RQC-upstream factor</shortName>
        <shortName evidence="7">RqcU</shortName>
        <ecNumber evidence="7">3.6.4.-</ecNumber>
    </alternativeName>
</protein>
<comment type="function">
    <text evidence="7">Endonuclease that is involved in the suppression of homologous recombination and thus may have a key role in the control of bacterial genetic diversity.</text>
</comment>
<dbReference type="PROSITE" id="PS50828">
    <property type="entry name" value="SMR"/>
    <property type="match status" value="1"/>
</dbReference>
<keyword evidence="5 7" id="KW-0694">RNA-binding</keyword>
<evidence type="ECO:0000256" key="8">
    <source>
        <dbReference type="SAM" id="MobiDB-lite"/>
    </source>
</evidence>
<comment type="similarity">
    <text evidence="7">Belongs to the DNA mismatch repair MutS family. MutS2 subfamily.</text>
</comment>
<dbReference type="NCBIfam" id="TIGR01069">
    <property type="entry name" value="mutS2"/>
    <property type="match status" value="1"/>
</dbReference>
<dbReference type="HAMAP" id="MF_00092">
    <property type="entry name" value="MutS2"/>
    <property type="match status" value="1"/>
</dbReference>
<dbReference type="InterPro" id="IPR046893">
    <property type="entry name" value="MSSS"/>
</dbReference>
<keyword evidence="6 7" id="KW-0238">DNA-binding</keyword>
<evidence type="ECO:0000313" key="10">
    <source>
        <dbReference type="EMBL" id="MDT0631792.1"/>
    </source>
</evidence>
<dbReference type="SUPFAM" id="SSF48334">
    <property type="entry name" value="DNA repair protein MutS, domain III"/>
    <property type="match status" value="1"/>
</dbReference>
<dbReference type="Gene3D" id="3.30.1370.110">
    <property type="match status" value="1"/>
</dbReference>
<evidence type="ECO:0000256" key="7">
    <source>
        <dbReference type="HAMAP-Rule" id="MF_00092"/>
    </source>
</evidence>
<evidence type="ECO:0000256" key="1">
    <source>
        <dbReference type="ARBA" id="ARBA00022730"/>
    </source>
</evidence>
<comment type="subunit">
    <text evidence="7">Homodimer. Binds to stalled ribosomes, contacting rRNA.</text>
</comment>
<dbReference type="PANTHER" id="PTHR48466:SF2">
    <property type="entry name" value="OS10G0509000 PROTEIN"/>
    <property type="match status" value="1"/>
</dbReference>
<organism evidence="10 11">
    <name type="scientific">Rubrivirga litoralis</name>
    <dbReference type="NCBI Taxonomy" id="3075598"/>
    <lineage>
        <taxon>Bacteria</taxon>
        <taxon>Pseudomonadati</taxon>
        <taxon>Rhodothermota</taxon>
        <taxon>Rhodothermia</taxon>
        <taxon>Rhodothermales</taxon>
        <taxon>Rubricoccaceae</taxon>
        <taxon>Rubrivirga</taxon>
    </lineage>
</organism>
<evidence type="ECO:0000256" key="6">
    <source>
        <dbReference type="ARBA" id="ARBA00023125"/>
    </source>
</evidence>
<dbReference type="EC" id="3.1.-.-" evidence="7"/>
<dbReference type="InterPro" id="IPR005747">
    <property type="entry name" value="MutS2"/>
</dbReference>
<feature type="domain" description="Smr" evidence="9">
    <location>
        <begin position="759"/>
        <end position="834"/>
    </location>
</feature>
<dbReference type="SMART" id="SM00463">
    <property type="entry name" value="SMR"/>
    <property type="match status" value="1"/>
</dbReference>
<proteinExistence type="inferred from homology"/>
<dbReference type="Pfam" id="PF00488">
    <property type="entry name" value="MutS_V"/>
    <property type="match status" value="1"/>
</dbReference>
<feature type="compositionally biased region" description="Basic residues" evidence="8">
    <location>
        <begin position="649"/>
        <end position="660"/>
    </location>
</feature>
<comment type="function">
    <text evidence="7">Acts as a ribosome collision sensor, splitting the ribosome into its 2 subunits. Detects stalled/collided 70S ribosomes which it binds and splits by an ATP-hydrolysis driven conformational change. Acts upstream of the ribosome quality control system (RQC), a ribosome-associated complex that mediates the extraction of incompletely synthesized nascent chains from stalled ribosomes and their subsequent degradation. Probably generates substrates for RQC.</text>
</comment>
<comment type="caution">
    <text evidence="10">The sequence shown here is derived from an EMBL/GenBank/DDBJ whole genome shotgun (WGS) entry which is preliminary data.</text>
</comment>
<feature type="binding site" evidence="7">
    <location>
        <begin position="364"/>
        <end position="371"/>
    </location>
    <ligand>
        <name>ATP</name>
        <dbReference type="ChEBI" id="CHEBI:30616"/>
    </ligand>
</feature>
<evidence type="ECO:0000313" key="11">
    <source>
        <dbReference type="Proteomes" id="UP001267426"/>
    </source>
</evidence>
<evidence type="ECO:0000259" key="9">
    <source>
        <dbReference type="PROSITE" id="PS50828"/>
    </source>
</evidence>
<name>A0ABU3BR77_9BACT</name>
<dbReference type="InterPro" id="IPR000432">
    <property type="entry name" value="DNA_mismatch_repair_MutS_C"/>
</dbReference>
<keyword evidence="7 10" id="KW-0255">Endonuclease</keyword>
<dbReference type="SUPFAM" id="SSF52540">
    <property type="entry name" value="P-loop containing nucleoside triphosphate hydrolases"/>
    <property type="match status" value="1"/>
</dbReference>
<dbReference type="RefSeq" id="WP_311663136.1">
    <property type="nucleotide sequence ID" value="NZ_JAVRHT010000017.1"/>
</dbReference>
<dbReference type="CDD" id="cd06503">
    <property type="entry name" value="ATP-synt_Fo_b"/>
    <property type="match status" value="1"/>
</dbReference>
<dbReference type="SMART" id="SM00533">
    <property type="entry name" value="MUTSd"/>
    <property type="match status" value="1"/>
</dbReference>
<dbReference type="InterPro" id="IPR007696">
    <property type="entry name" value="DNA_mismatch_repair_MutS_core"/>
</dbReference>